<dbReference type="Proteomes" id="UP000016933">
    <property type="component" value="Unassembled WGS sequence"/>
</dbReference>
<accession>N1PPF5</accession>
<sequence length="176" mass="20225">MASNISLSPKPSNMLPGTTERQPSWIRPIPDNRIASCRFFWHSADFLDYIRQGVHIIYRDELALPVDWNDVQPLSQIWDYELKRDAYLLRRLAWSCLHAQYKSRSPRDPEAILPFALMHLALVGDGSDQIGGLINGRMVLDVYESRTLGWQRPIFSAVLFDGALEKLQRELSPMEG</sequence>
<name>N1PPF5_DOTSN</name>
<evidence type="ECO:0000256" key="1">
    <source>
        <dbReference type="SAM" id="MobiDB-lite"/>
    </source>
</evidence>
<protein>
    <submittedName>
        <fullName evidence="2">Uncharacterized protein</fullName>
    </submittedName>
</protein>
<dbReference type="AlphaFoldDB" id="N1PPF5"/>
<gene>
    <name evidence="2" type="ORF">DOTSEDRAFT_33814</name>
</gene>
<evidence type="ECO:0000313" key="3">
    <source>
        <dbReference type="Proteomes" id="UP000016933"/>
    </source>
</evidence>
<evidence type="ECO:0000313" key="2">
    <source>
        <dbReference type="EMBL" id="EME45272.1"/>
    </source>
</evidence>
<reference evidence="3" key="1">
    <citation type="journal article" date="2012" name="PLoS Genet.">
        <title>The genomes of the fungal plant pathogens Cladosporium fulvum and Dothistroma septosporum reveal adaptation to different hosts and lifestyles but also signatures of common ancestry.</title>
        <authorList>
            <person name="de Wit P.J.G.M."/>
            <person name="van der Burgt A."/>
            <person name="Oekmen B."/>
            <person name="Stergiopoulos I."/>
            <person name="Abd-Elsalam K.A."/>
            <person name="Aerts A.L."/>
            <person name="Bahkali A.H."/>
            <person name="Beenen H.G."/>
            <person name="Chettri P."/>
            <person name="Cox M.P."/>
            <person name="Datema E."/>
            <person name="de Vries R.P."/>
            <person name="Dhillon B."/>
            <person name="Ganley A.R."/>
            <person name="Griffiths S.A."/>
            <person name="Guo Y."/>
            <person name="Hamelin R.C."/>
            <person name="Henrissat B."/>
            <person name="Kabir M.S."/>
            <person name="Jashni M.K."/>
            <person name="Kema G."/>
            <person name="Klaubauf S."/>
            <person name="Lapidus A."/>
            <person name="Levasseur A."/>
            <person name="Lindquist E."/>
            <person name="Mehrabi R."/>
            <person name="Ohm R.A."/>
            <person name="Owen T.J."/>
            <person name="Salamov A."/>
            <person name="Schwelm A."/>
            <person name="Schijlen E."/>
            <person name="Sun H."/>
            <person name="van den Burg H.A."/>
            <person name="van Ham R.C.H.J."/>
            <person name="Zhang S."/>
            <person name="Goodwin S.B."/>
            <person name="Grigoriev I.V."/>
            <person name="Collemare J."/>
            <person name="Bradshaw R.E."/>
        </authorList>
    </citation>
    <scope>NUCLEOTIDE SEQUENCE [LARGE SCALE GENOMIC DNA]</scope>
    <source>
        <strain evidence="3">NZE10 / CBS 128990</strain>
    </source>
</reference>
<proteinExistence type="predicted"/>
<keyword evidence="3" id="KW-1185">Reference proteome</keyword>
<dbReference type="EMBL" id="KB446538">
    <property type="protein sequence ID" value="EME45272.1"/>
    <property type="molecule type" value="Genomic_DNA"/>
</dbReference>
<organism evidence="2 3">
    <name type="scientific">Dothistroma septosporum (strain NZE10 / CBS 128990)</name>
    <name type="common">Red band needle blight fungus</name>
    <name type="synonym">Mycosphaerella pini</name>
    <dbReference type="NCBI Taxonomy" id="675120"/>
    <lineage>
        <taxon>Eukaryota</taxon>
        <taxon>Fungi</taxon>
        <taxon>Dikarya</taxon>
        <taxon>Ascomycota</taxon>
        <taxon>Pezizomycotina</taxon>
        <taxon>Dothideomycetes</taxon>
        <taxon>Dothideomycetidae</taxon>
        <taxon>Mycosphaerellales</taxon>
        <taxon>Mycosphaerellaceae</taxon>
        <taxon>Dothistroma</taxon>
    </lineage>
</organism>
<dbReference type="HOGENOM" id="CLU_1525112_0_0_1"/>
<reference evidence="2 3" key="2">
    <citation type="journal article" date="2012" name="PLoS Pathog.">
        <title>Diverse lifestyles and strategies of plant pathogenesis encoded in the genomes of eighteen Dothideomycetes fungi.</title>
        <authorList>
            <person name="Ohm R.A."/>
            <person name="Feau N."/>
            <person name="Henrissat B."/>
            <person name="Schoch C.L."/>
            <person name="Horwitz B.A."/>
            <person name="Barry K.W."/>
            <person name="Condon B.J."/>
            <person name="Copeland A.C."/>
            <person name="Dhillon B."/>
            <person name="Glaser F."/>
            <person name="Hesse C.N."/>
            <person name="Kosti I."/>
            <person name="LaButti K."/>
            <person name="Lindquist E.A."/>
            <person name="Lucas S."/>
            <person name="Salamov A.A."/>
            <person name="Bradshaw R.E."/>
            <person name="Ciuffetti L."/>
            <person name="Hamelin R.C."/>
            <person name="Kema G.H.J."/>
            <person name="Lawrence C."/>
            <person name="Scott J.A."/>
            <person name="Spatafora J.W."/>
            <person name="Turgeon B.G."/>
            <person name="de Wit P.J.G.M."/>
            <person name="Zhong S."/>
            <person name="Goodwin S.B."/>
            <person name="Grigoriev I.V."/>
        </authorList>
    </citation>
    <scope>NUCLEOTIDE SEQUENCE [LARGE SCALE GENOMIC DNA]</scope>
    <source>
        <strain evidence="3">NZE10 / CBS 128990</strain>
    </source>
</reference>
<feature type="region of interest" description="Disordered" evidence="1">
    <location>
        <begin position="1"/>
        <end position="24"/>
    </location>
</feature>
<feature type="compositionally biased region" description="Polar residues" evidence="1">
    <location>
        <begin position="1"/>
        <end position="22"/>
    </location>
</feature>
<dbReference type="OMA" id="WHSADFL"/>